<evidence type="ECO:0000313" key="3">
    <source>
        <dbReference type="EMBL" id="RAI29049.1"/>
    </source>
</evidence>
<dbReference type="InterPro" id="IPR005064">
    <property type="entry name" value="BUG"/>
</dbReference>
<proteinExistence type="inferred from homology"/>
<keyword evidence="4" id="KW-1185">Reference proteome</keyword>
<dbReference type="OrthoDB" id="7243230at2"/>
<dbReference type="PANTHER" id="PTHR42928">
    <property type="entry name" value="TRICARBOXYLATE-BINDING PROTEIN"/>
    <property type="match status" value="1"/>
</dbReference>
<evidence type="ECO:0000313" key="4">
    <source>
        <dbReference type="Proteomes" id="UP000248863"/>
    </source>
</evidence>
<dbReference type="AlphaFoldDB" id="A0A327JRE9"/>
<reference evidence="3 4" key="1">
    <citation type="submission" date="2017-07" db="EMBL/GenBank/DDBJ databases">
        <title>Draft Genome Sequences of Select Purple Nonsulfur Bacteria.</title>
        <authorList>
            <person name="Lasarre B."/>
            <person name="Mckinlay J.B."/>
        </authorList>
    </citation>
    <scope>NUCLEOTIDE SEQUENCE [LARGE SCALE GENOMIC DNA]</scope>
    <source>
        <strain evidence="3 4">DSM 11907</strain>
    </source>
</reference>
<dbReference type="PIRSF" id="PIRSF017082">
    <property type="entry name" value="YflP"/>
    <property type="match status" value="1"/>
</dbReference>
<dbReference type="InterPro" id="IPR042100">
    <property type="entry name" value="Bug_dom1"/>
</dbReference>
<keyword evidence="2" id="KW-0732">Signal</keyword>
<sequence length="326" mass="33926">MKRMSRRHMVGTVAGAALALAIAQPAFAAWPDDKPIEVVVGYAAGGGTDVMARKLFQSVQKRLGDKAKIVVINKPGAAGEIASAYLTRSAPDGYTIGVVNLPPFVVVPMIKKAQYSVDDVRFVARVVDDPTVLVVRTDSRFKSLGDLLAALREKPGTIALGHNGTGTNSHLAIRLLAEAAKVAPNEVPYKGTAAQKTDVLGGHLDVGLISVGEVPELHGGATGDMRVLAQLSDTRSPALPGVPTARESGVAVVMSSERGVAVPKGVPDAIVQKLEAAIAESVRDPEFIAASPGDAPVLAYLPGAQWQASLAKSMDALRKLADSLPK</sequence>
<gene>
    <name evidence="3" type="ORF">CH338_28920</name>
</gene>
<feature type="signal peptide" evidence="2">
    <location>
        <begin position="1"/>
        <end position="28"/>
    </location>
</feature>
<dbReference type="PANTHER" id="PTHR42928:SF5">
    <property type="entry name" value="BLR1237 PROTEIN"/>
    <property type="match status" value="1"/>
</dbReference>
<dbReference type="Gene3D" id="3.40.190.150">
    <property type="entry name" value="Bordetella uptake gene, domain 1"/>
    <property type="match status" value="1"/>
</dbReference>
<evidence type="ECO:0000256" key="2">
    <source>
        <dbReference type="SAM" id="SignalP"/>
    </source>
</evidence>
<comment type="similarity">
    <text evidence="1">Belongs to the UPF0065 (bug) family.</text>
</comment>
<dbReference type="CDD" id="cd07012">
    <property type="entry name" value="PBP2_Bug_TTT"/>
    <property type="match status" value="1"/>
</dbReference>
<comment type="caution">
    <text evidence="3">The sequence shown here is derived from an EMBL/GenBank/DDBJ whole genome shotgun (WGS) entry which is preliminary data.</text>
</comment>
<dbReference type="Proteomes" id="UP000248863">
    <property type="component" value="Unassembled WGS sequence"/>
</dbReference>
<evidence type="ECO:0000256" key="1">
    <source>
        <dbReference type="ARBA" id="ARBA00006987"/>
    </source>
</evidence>
<dbReference type="RefSeq" id="WP_111360520.1">
    <property type="nucleotide sequence ID" value="NZ_NHSK01000267.1"/>
</dbReference>
<evidence type="ECO:0008006" key="5">
    <source>
        <dbReference type="Google" id="ProtNLM"/>
    </source>
</evidence>
<accession>A0A327JRE9</accession>
<protein>
    <recommendedName>
        <fullName evidence="5">ABC transporter substrate-binding protein</fullName>
    </recommendedName>
</protein>
<dbReference type="EMBL" id="NPEU01000717">
    <property type="protein sequence ID" value="RAI29049.1"/>
    <property type="molecule type" value="Genomic_DNA"/>
</dbReference>
<dbReference type="PROSITE" id="PS51318">
    <property type="entry name" value="TAT"/>
    <property type="match status" value="1"/>
</dbReference>
<feature type="chain" id="PRO_5016379640" description="ABC transporter substrate-binding protein" evidence="2">
    <location>
        <begin position="29"/>
        <end position="326"/>
    </location>
</feature>
<dbReference type="Pfam" id="PF03401">
    <property type="entry name" value="TctC"/>
    <property type="match status" value="1"/>
</dbReference>
<name>A0A327JRE9_9BRAD</name>
<dbReference type="InterPro" id="IPR006311">
    <property type="entry name" value="TAT_signal"/>
</dbReference>
<dbReference type="SUPFAM" id="SSF53850">
    <property type="entry name" value="Periplasmic binding protein-like II"/>
    <property type="match status" value="1"/>
</dbReference>
<organism evidence="3 4">
    <name type="scientific">Rhodoplanes elegans</name>
    <dbReference type="NCBI Taxonomy" id="29408"/>
    <lineage>
        <taxon>Bacteria</taxon>
        <taxon>Pseudomonadati</taxon>
        <taxon>Pseudomonadota</taxon>
        <taxon>Alphaproteobacteria</taxon>
        <taxon>Hyphomicrobiales</taxon>
        <taxon>Nitrobacteraceae</taxon>
        <taxon>Rhodoplanes</taxon>
    </lineage>
</organism>
<dbReference type="Gene3D" id="3.40.190.10">
    <property type="entry name" value="Periplasmic binding protein-like II"/>
    <property type="match status" value="1"/>
</dbReference>